<keyword evidence="4" id="KW-1185">Reference proteome</keyword>
<keyword evidence="2" id="KW-0812">Transmembrane</keyword>
<evidence type="ECO:0000256" key="2">
    <source>
        <dbReference type="SAM" id="Phobius"/>
    </source>
</evidence>
<protein>
    <submittedName>
        <fullName evidence="3">Uncharacterized protein</fullName>
    </submittedName>
</protein>
<evidence type="ECO:0000313" key="4">
    <source>
        <dbReference type="Proteomes" id="UP001152607"/>
    </source>
</evidence>
<feature type="compositionally biased region" description="Low complexity" evidence="1">
    <location>
        <begin position="300"/>
        <end position="311"/>
    </location>
</feature>
<dbReference type="AlphaFoldDB" id="A0A9W4UTY8"/>
<organism evidence="3 4">
    <name type="scientific">Periconia digitata</name>
    <dbReference type="NCBI Taxonomy" id="1303443"/>
    <lineage>
        <taxon>Eukaryota</taxon>
        <taxon>Fungi</taxon>
        <taxon>Dikarya</taxon>
        <taxon>Ascomycota</taxon>
        <taxon>Pezizomycotina</taxon>
        <taxon>Dothideomycetes</taxon>
        <taxon>Pleosporomycetidae</taxon>
        <taxon>Pleosporales</taxon>
        <taxon>Massarineae</taxon>
        <taxon>Periconiaceae</taxon>
        <taxon>Periconia</taxon>
    </lineage>
</organism>
<gene>
    <name evidence="3" type="ORF">PDIGIT_LOCUS13478</name>
</gene>
<dbReference type="EMBL" id="CAOQHR010000010">
    <property type="protein sequence ID" value="CAI6340303.1"/>
    <property type="molecule type" value="Genomic_DNA"/>
</dbReference>
<feature type="transmembrane region" description="Helical" evidence="2">
    <location>
        <begin position="151"/>
        <end position="175"/>
    </location>
</feature>
<keyword evidence="2" id="KW-1133">Transmembrane helix</keyword>
<proteinExistence type="predicted"/>
<evidence type="ECO:0000313" key="3">
    <source>
        <dbReference type="EMBL" id="CAI6340303.1"/>
    </source>
</evidence>
<name>A0A9W4UTY8_9PLEO</name>
<dbReference type="Proteomes" id="UP001152607">
    <property type="component" value="Unassembled WGS sequence"/>
</dbReference>
<dbReference type="OrthoDB" id="3692311at2759"/>
<keyword evidence="2" id="KW-0472">Membrane</keyword>
<reference evidence="3" key="1">
    <citation type="submission" date="2023-01" db="EMBL/GenBank/DDBJ databases">
        <authorList>
            <person name="Van Ghelder C."/>
            <person name="Rancurel C."/>
        </authorList>
    </citation>
    <scope>NUCLEOTIDE SEQUENCE</scope>
    <source>
        <strain evidence="3">CNCM I-4278</strain>
    </source>
</reference>
<feature type="region of interest" description="Disordered" evidence="1">
    <location>
        <begin position="274"/>
        <end position="321"/>
    </location>
</feature>
<comment type="caution">
    <text evidence="3">The sequence shown here is derived from an EMBL/GenBank/DDBJ whole genome shotgun (WGS) entry which is preliminary data.</text>
</comment>
<evidence type="ECO:0000256" key="1">
    <source>
        <dbReference type="SAM" id="MobiDB-lite"/>
    </source>
</evidence>
<accession>A0A9W4UTY8</accession>
<feature type="region of interest" description="Disordered" evidence="1">
    <location>
        <begin position="211"/>
        <end position="235"/>
    </location>
</feature>
<sequence length="321" mass="34109">MSFNSISRRGLSEFFDQQCPNDSKFYACSRSSKSKFVGCCKIDPCELATGCTITNLQPLSFNASHHGTDTFPPDPECGSVDIKPYTCAQPKGTFWGCCKTVPCANTPPSCPEGDLFPASLKTDLQFDAYTGSSDSSKEEPAKDDGHVSTGIIAGATVGGVVVIVAIVAILIFCLCKKRKNKSKENAPATAAVARGDIGDKTDYRASALTEAPPVYSSPNPNDGTFYSGPHKPYDQNQKGVYQQVAQAPMELSGESSYGGGQAASNNFVAELPSDHTTLSPASPAMSQHKPVELESPLMSPAHPATPHNNPAKFQEVMDVKK</sequence>